<comment type="caution">
    <text evidence="1">The sequence shown here is derived from an EMBL/GenBank/DDBJ whole genome shotgun (WGS) entry which is preliminary data.</text>
</comment>
<gene>
    <name evidence="1" type="ORF">KIPB_001730</name>
</gene>
<keyword evidence="2" id="KW-1185">Reference proteome</keyword>
<dbReference type="InterPro" id="IPR006652">
    <property type="entry name" value="Kelch_1"/>
</dbReference>
<dbReference type="EMBL" id="BDIP01000257">
    <property type="protein sequence ID" value="GCA62172.1"/>
    <property type="molecule type" value="Genomic_DNA"/>
</dbReference>
<reference evidence="1 2" key="1">
    <citation type="journal article" date="2018" name="PLoS ONE">
        <title>The draft genome of Kipferlia bialata reveals reductive genome evolution in fornicate parasites.</title>
        <authorList>
            <person name="Tanifuji G."/>
            <person name="Takabayashi S."/>
            <person name="Kume K."/>
            <person name="Takagi M."/>
            <person name="Nakayama T."/>
            <person name="Kamikawa R."/>
            <person name="Inagaki Y."/>
            <person name="Hashimoto T."/>
        </authorList>
    </citation>
    <scope>NUCLEOTIDE SEQUENCE [LARGE SCALE GENOMIC DNA]</scope>
    <source>
        <strain evidence="1">NY0173</strain>
    </source>
</reference>
<dbReference type="Pfam" id="PF01344">
    <property type="entry name" value="Kelch_1"/>
    <property type="match status" value="1"/>
</dbReference>
<dbReference type="InterPro" id="IPR015915">
    <property type="entry name" value="Kelch-typ_b-propeller"/>
</dbReference>
<proteinExistence type="predicted"/>
<sequence>MWDTTALQLAPHQFLKKCVSVATNCLLCELTTHDFNETNTEKGRHIEFVFLTRADGDSPLHIVRDPMLRPPPTHSTLFGYTLTNVDGCVYVFGGTHDHTLHTSDLHILHLDTLEWETLRDPSVRERDTSFTERHTPRAPDANRSLLYRVKRKLGLIRPDGDSVSPSTNYIPIIDCGSDTPGVGVVWPSPRRQHLVAPGHHSLSLLGAMNHTLPKWHPEYSPTVKGDYTFDTEDRVWARLDRSTSGRDDALYQVVSVPDGPLFLFNRSGVSTYAGDCCQQAPFTLGRDISAEVFGRHLVCLASKCHRIYALDTVSGEWHDWGVLPIERMQFTTPALYKLDDTTAIVVYPVKERREESSYVTTSIALLEIPPGLI</sequence>
<dbReference type="Proteomes" id="UP000265618">
    <property type="component" value="Unassembled WGS sequence"/>
</dbReference>
<organism evidence="1 2">
    <name type="scientific">Kipferlia bialata</name>
    <dbReference type="NCBI Taxonomy" id="797122"/>
    <lineage>
        <taxon>Eukaryota</taxon>
        <taxon>Metamonada</taxon>
        <taxon>Carpediemonas-like organisms</taxon>
        <taxon>Kipferlia</taxon>
    </lineage>
</organism>
<evidence type="ECO:0008006" key="3">
    <source>
        <dbReference type="Google" id="ProtNLM"/>
    </source>
</evidence>
<evidence type="ECO:0000313" key="2">
    <source>
        <dbReference type="Proteomes" id="UP000265618"/>
    </source>
</evidence>
<dbReference type="SUPFAM" id="SSF117281">
    <property type="entry name" value="Kelch motif"/>
    <property type="match status" value="1"/>
</dbReference>
<dbReference type="AlphaFoldDB" id="A0A391P0F5"/>
<accession>A0A391P0F5</accession>
<name>A0A391P0F5_9EUKA</name>
<dbReference type="Gene3D" id="2.120.10.80">
    <property type="entry name" value="Kelch-type beta propeller"/>
    <property type="match status" value="1"/>
</dbReference>
<protein>
    <recommendedName>
        <fullName evidence="3">Kelch-type beta propeller</fullName>
    </recommendedName>
</protein>
<evidence type="ECO:0000313" key="1">
    <source>
        <dbReference type="EMBL" id="GCA62172.1"/>
    </source>
</evidence>